<dbReference type="EMBL" id="CAFBQP010000032">
    <property type="protein sequence ID" value="CAB5060844.1"/>
    <property type="molecule type" value="Genomic_DNA"/>
</dbReference>
<accession>A0A6J7U326</accession>
<evidence type="ECO:0000313" key="3">
    <source>
        <dbReference type="EMBL" id="CAB5060844.1"/>
    </source>
</evidence>
<dbReference type="InterPro" id="IPR017969">
    <property type="entry name" value="Heavy-metal-associated_CS"/>
</dbReference>
<dbReference type="Pfam" id="PF00403">
    <property type="entry name" value="HMA"/>
    <property type="match status" value="1"/>
</dbReference>
<dbReference type="SUPFAM" id="SSF55008">
    <property type="entry name" value="HMA, heavy metal-associated domain"/>
    <property type="match status" value="1"/>
</dbReference>
<sequence length="69" mass="7132">MSEVRFLVPGMTCGHCVNAVSTELSGVPGVETVEVDLETKTVVVIGARIDPNDLIAAVDEAGYEAVGLS</sequence>
<proteinExistence type="predicted"/>
<dbReference type="InterPro" id="IPR006121">
    <property type="entry name" value="HMA_dom"/>
</dbReference>
<protein>
    <submittedName>
        <fullName evidence="3">Unannotated protein</fullName>
    </submittedName>
</protein>
<dbReference type="PRINTS" id="PR00944">
    <property type="entry name" value="CUEXPORT"/>
</dbReference>
<dbReference type="GO" id="GO:0006825">
    <property type="term" value="P:copper ion transport"/>
    <property type="evidence" value="ECO:0007669"/>
    <property type="project" value="InterPro"/>
</dbReference>
<dbReference type="PROSITE" id="PS50846">
    <property type="entry name" value="HMA_2"/>
    <property type="match status" value="1"/>
</dbReference>
<feature type="domain" description="HMA" evidence="2">
    <location>
        <begin position="2"/>
        <end position="66"/>
    </location>
</feature>
<dbReference type="Gene3D" id="3.30.70.100">
    <property type="match status" value="1"/>
</dbReference>
<keyword evidence="1" id="KW-0479">Metal-binding</keyword>
<dbReference type="CDD" id="cd00371">
    <property type="entry name" value="HMA"/>
    <property type="match status" value="1"/>
</dbReference>
<dbReference type="InterPro" id="IPR036163">
    <property type="entry name" value="HMA_dom_sf"/>
</dbReference>
<evidence type="ECO:0000259" key="2">
    <source>
        <dbReference type="PROSITE" id="PS50846"/>
    </source>
</evidence>
<evidence type="ECO:0000256" key="1">
    <source>
        <dbReference type="ARBA" id="ARBA00022723"/>
    </source>
</evidence>
<dbReference type="InterPro" id="IPR000428">
    <property type="entry name" value="Cu-bd"/>
</dbReference>
<organism evidence="3">
    <name type="scientific">freshwater metagenome</name>
    <dbReference type="NCBI Taxonomy" id="449393"/>
    <lineage>
        <taxon>unclassified sequences</taxon>
        <taxon>metagenomes</taxon>
        <taxon>ecological metagenomes</taxon>
    </lineage>
</organism>
<dbReference type="FunFam" id="3.30.70.100:FF:000001">
    <property type="entry name" value="ATPase copper transporting beta"/>
    <property type="match status" value="1"/>
</dbReference>
<dbReference type="AlphaFoldDB" id="A0A6J7U326"/>
<dbReference type="GO" id="GO:0005507">
    <property type="term" value="F:copper ion binding"/>
    <property type="evidence" value="ECO:0007669"/>
    <property type="project" value="InterPro"/>
</dbReference>
<reference evidence="3" key="1">
    <citation type="submission" date="2020-05" db="EMBL/GenBank/DDBJ databases">
        <authorList>
            <person name="Chiriac C."/>
            <person name="Salcher M."/>
            <person name="Ghai R."/>
            <person name="Kavagutti S V."/>
        </authorList>
    </citation>
    <scope>NUCLEOTIDE SEQUENCE</scope>
</reference>
<gene>
    <name evidence="3" type="ORF">UFOPK4306_01002</name>
</gene>
<name>A0A6J7U326_9ZZZZ</name>
<dbReference type="PROSITE" id="PS01047">
    <property type="entry name" value="HMA_1"/>
    <property type="match status" value="1"/>
</dbReference>